<feature type="compositionally biased region" description="Polar residues" evidence="1">
    <location>
        <begin position="801"/>
        <end position="813"/>
    </location>
</feature>
<dbReference type="OrthoDB" id="2507344at2759"/>
<feature type="region of interest" description="Disordered" evidence="1">
    <location>
        <begin position="1"/>
        <end position="65"/>
    </location>
</feature>
<keyword evidence="3" id="KW-1185">Reference proteome</keyword>
<evidence type="ECO:0000313" key="2">
    <source>
        <dbReference type="EMBL" id="KAF6741251.1"/>
    </source>
</evidence>
<dbReference type="AlphaFoldDB" id="A0A8H6H827"/>
<comment type="caution">
    <text evidence="2">The sequence shown here is derived from an EMBL/GenBank/DDBJ whole genome shotgun (WGS) entry which is preliminary data.</text>
</comment>
<sequence length="973" mass="108348">MSDSGRSPEMGNEAQVPMSDSGRSPEMGNEAQVPMSDSGRSPEMGNEAQVPMSDSGRSPTPGEEECDHFLRNLGLVVHRDLLICPECKTVVEHTDIRRHINANHGELDIPKSLKTDFDTIVLSRYPNLISKPEHPLEPVEKIPYLETKFAYIRCVSCNRCYNSPGSFNNHACTLGGRHADPITYDCQRYIPNTSSPWFPLKKSAPTPFDMTVATPLQIYQNSRSHHATVLDGSQIDEVRILHQFLYKEGWISAIDTTGLPRSSLIRYARLEPKDPVLLKLSSVIYKFLKRVQDTLLHTALRRLVGLRPASEHERTFMRHHSSVSNPTLKRYARTAVGFIELIRRSNADAYPFKVPEAILKSAQDLFALVSQADTEPLEGFDEAEDVPLADLVLDEDGEPLDDSPMPLEPDNLIGAPNRSETSAECALINLLELIYTSTPTTAKGAPMHSPVMQFLLLSSVRDSGAWATTTSITQKIAASTFVGRLTFAHLITQTSIKGDITTHEAFNTYERYFLERSEAVMPSLYILHRGLSSIASAEESGTVLSSPSWDVDAVTIGESTVFFTQIGEIITSLHEEIEVELRDVLFNSDAHTQFAEVEILDKPRCAIPGFSFIDHVGNPWHKIPTLMDHILRTPSLFKEFGSVNREECKIRWHTGHISDWMSQVYALQEKIMVAVSLSYGEPARGTELTTHIMAFITSRYRRAFPAGTVSSATDEQLGHSETVDRKHYGLDASIPGQMDHDSLLTSLEVSGIFHKILWVIPCSFSRLYAQQAHVQDLVHDLDSIRAGRRDHGPSGEASGHPGNSNDSQCIASGNPRSIARSVTQQLAPFLNQQMKETVERANAAIVHLFAPDRIRADSTHVLPSAVVNVHPSLIPRAQATQLCIEKERSFLLVTPTGSGKTYPPLIASRWYDKGSTTVWLLPMLSMREQLVKRCKEQGLSFELYDTPSTPPQRPFQSHRIHRVDGKGGIYSIP</sequence>
<evidence type="ECO:0000313" key="3">
    <source>
        <dbReference type="Proteomes" id="UP000521943"/>
    </source>
</evidence>
<protein>
    <recommendedName>
        <fullName evidence="4">Helicase ATP-binding domain-containing protein</fullName>
    </recommendedName>
</protein>
<dbReference type="EMBL" id="JACGCI010000272">
    <property type="protein sequence ID" value="KAF6741251.1"/>
    <property type="molecule type" value="Genomic_DNA"/>
</dbReference>
<evidence type="ECO:0008006" key="4">
    <source>
        <dbReference type="Google" id="ProtNLM"/>
    </source>
</evidence>
<dbReference type="SUPFAM" id="SSF52540">
    <property type="entry name" value="P-loop containing nucleoside triphosphate hydrolases"/>
    <property type="match status" value="1"/>
</dbReference>
<reference evidence="2 3" key="1">
    <citation type="submission" date="2020-07" db="EMBL/GenBank/DDBJ databases">
        <title>Comparative genomics of pyrophilous fungi reveals a link between fire events and developmental genes.</title>
        <authorList>
            <consortium name="DOE Joint Genome Institute"/>
            <person name="Steindorff A.S."/>
            <person name="Carver A."/>
            <person name="Calhoun S."/>
            <person name="Stillman K."/>
            <person name="Liu H."/>
            <person name="Lipzen A."/>
            <person name="Pangilinan J."/>
            <person name="Labutti K."/>
            <person name="Bruns T.D."/>
            <person name="Grigoriev I.V."/>
        </authorList>
    </citation>
    <scope>NUCLEOTIDE SEQUENCE [LARGE SCALE GENOMIC DNA]</scope>
    <source>
        <strain evidence="2 3">CBS 144469</strain>
    </source>
</reference>
<evidence type="ECO:0000256" key="1">
    <source>
        <dbReference type="SAM" id="MobiDB-lite"/>
    </source>
</evidence>
<feature type="region of interest" description="Disordered" evidence="1">
    <location>
        <begin position="785"/>
        <end position="813"/>
    </location>
</feature>
<organism evidence="2 3">
    <name type="scientific">Ephemerocybe angulata</name>
    <dbReference type="NCBI Taxonomy" id="980116"/>
    <lineage>
        <taxon>Eukaryota</taxon>
        <taxon>Fungi</taxon>
        <taxon>Dikarya</taxon>
        <taxon>Basidiomycota</taxon>
        <taxon>Agaricomycotina</taxon>
        <taxon>Agaricomycetes</taxon>
        <taxon>Agaricomycetidae</taxon>
        <taxon>Agaricales</taxon>
        <taxon>Agaricineae</taxon>
        <taxon>Psathyrellaceae</taxon>
        <taxon>Ephemerocybe</taxon>
    </lineage>
</organism>
<gene>
    <name evidence="2" type="ORF">DFP72DRAFT_1084611</name>
</gene>
<accession>A0A8H6H827</accession>
<dbReference type="InterPro" id="IPR027417">
    <property type="entry name" value="P-loop_NTPase"/>
</dbReference>
<name>A0A8H6H827_9AGAR</name>
<dbReference type="Proteomes" id="UP000521943">
    <property type="component" value="Unassembled WGS sequence"/>
</dbReference>
<proteinExistence type="predicted"/>